<accession>A0A3B0V2J7</accession>
<reference evidence="1" key="1">
    <citation type="submission" date="2018-06" db="EMBL/GenBank/DDBJ databases">
        <authorList>
            <person name="Zhirakovskaya E."/>
        </authorList>
    </citation>
    <scope>NUCLEOTIDE SEQUENCE</scope>
</reference>
<gene>
    <name evidence="1" type="ORF">MNBD_CHLOROFLEXI01-5323</name>
</gene>
<feature type="non-terminal residue" evidence="1">
    <location>
        <position position="24"/>
    </location>
</feature>
<name>A0A3B0V2J7_9ZZZZ</name>
<sequence length="24" mass="2608">MDSSTTARTGLAEELAQLFSKHIT</sequence>
<protein>
    <submittedName>
        <fullName evidence="1">Uncharacterized protein</fullName>
    </submittedName>
</protein>
<organism evidence="1">
    <name type="scientific">hydrothermal vent metagenome</name>
    <dbReference type="NCBI Taxonomy" id="652676"/>
    <lineage>
        <taxon>unclassified sequences</taxon>
        <taxon>metagenomes</taxon>
        <taxon>ecological metagenomes</taxon>
    </lineage>
</organism>
<proteinExistence type="predicted"/>
<dbReference type="EMBL" id="UOEU01000320">
    <property type="protein sequence ID" value="VAW32087.1"/>
    <property type="molecule type" value="Genomic_DNA"/>
</dbReference>
<dbReference type="AlphaFoldDB" id="A0A3B0V2J7"/>
<evidence type="ECO:0000313" key="1">
    <source>
        <dbReference type="EMBL" id="VAW32087.1"/>
    </source>
</evidence>